<dbReference type="PANTHER" id="PTHR43857">
    <property type="entry name" value="BLR7761 PROTEIN"/>
    <property type="match status" value="1"/>
</dbReference>
<comment type="caution">
    <text evidence="1">The sequence shown here is derived from an EMBL/GenBank/DDBJ whole genome shotgun (WGS) entry which is preliminary data.</text>
</comment>
<proteinExistence type="predicted"/>
<organism evidence="1 2">
    <name type="scientific">Plectosphaerella cucumerina</name>
    <dbReference type="NCBI Taxonomy" id="40658"/>
    <lineage>
        <taxon>Eukaryota</taxon>
        <taxon>Fungi</taxon>
        <taxon>Dikarya</taxon>
        <taxon>Ascomycota</taxon>
        <taxon>Pezizomycotina</taxon>
        <taxon>Sordariomycetes</taxon>
        <taxon>Hypocreomycetidae</taxon>
        <taxon>Glomerellales</taxon>
        <taxon>Plectosphaerellaceae</taxon>
        <taxon>Plectosphaerella</taxon>
    </lineage>
</organism>
<protein>
    <submittedName>
        <fullName evidence="1">Endoribonuclease L-PSP</fullName>
    </submittedName>
</protein>
<dbReference type="PANTHER" id="PTHR43857:SF1">
    <property type="entry name" value="YJGH FAMILY PROTEIN"/>
    <property type="match status" value="1"/>
</dbReference>
<evidence type="ECO:0000313" key="1">
    <source>
        <dbReference type="EMBL" id="KAH7375471.1"/>
    </source>
</evidence>
<reference evidence="1" key="1">
    <citation type="journal article" date="2021" name="Nat. Commun.">
        <title>Genetic determinants of endophytism in the Arabidopsis root mycobiome.</title>
        <authorList>
            <person name="Mesny F."/>
            <person name="Miyauchi S."/>
            <person name="Thiergart T."/>
            <person name="Pickel B."/>
            <person name="Atanasova L."/>
            <person name="Karlsson M."/>
            <person name="Huettel B."/>
            <person name="Barry K.W."/>
            <person name="Haridas S."/>
            <person name="Chen C."/>
            <person name="Bauer D."/>
            <person name="Andreopoulos W."/>
            <person name="Pangilinan J."/>
            <person name="LaButti K."/>
            <person name="Riley R."/>
            <person name="Lipzen A."/>
            <person name="Clum A."/>
            <person name="Drula E."/>
            <person name="Henrissat B."/>
            <person name="Kohler A."/>
            <person name="Grigoriev I.V."/>
            <person name="Martin F.M."/>
            <person name="Hacquard S."/>
        </authorList>
    </citation>
    <scope>NUCLEOTIDE SEQUENCE</scope>
    <source>
        <strain evidence="1">MPI-CAGE-AT-0016</strain>
    </source>
</reference>
<dbReference type="OrthoDB" id="309640at2759"/>
<dbReference type="InterPro" id="IPR006175">
    <property type="entry name" value="YjgF/YER057c/UK114"/>
</dbReference>
<accession>A0A8K0TT83</accession>
<name>A0A8K0TT83_9PEZI</name>
<dbReference type="EMBL" id="JAGPXD010000001">
    <property type="protein sequence ID" value="KAH7375471.1"/>
    <property type="molecule type" value="Genomic_DNA"/>
</dbReference>
<gene>
    <name evidence="1" type="ORF">B0T11DRAFT_293148</name>
</gene>
<dbReference type="InterPro" id="IPR035959">
    <property type="entry name" value="RutC-like_sf"/>
</dbReference>
<dbReference type="AlphaFoldDB" id="A0A8K0TT83"/>
<dbReference type="Proteomes" id="UP000813385">
    <property type="component" value="Unassembled WGS sequence"/>
</dbReference>
<dbReference type="SUPFAM" id="SSF55298">
    <property type="entry name" value="YjgF-like"/>
    <property type="match status" value="1"/>
</dbReference>
<keyword evidence="2" id="KW-1185">Reference proteome</keyword>
<sequence>MSHLKYFAYADHGLRLRELLHYSQAVRVGDRIECSGQCGWDPKTGDVPEDLGQELENIFTNIDLNLRDAGGKGWGQVFKVRLYTTVLDEESVGKFIALLSRWTPNHTPIMTAVVVAGLSAPTLHFEVEVEAHDPEGAIKIS</sequence>
<dbReference type="Gene3D" id="3.30.1330.40">
    <property type="entry name" value="RutC-like"/>
    <property type="match status" value="1"/>
</dbReference>
<evidence type="ECO:0000313" key="2">
    <source>
        <dbReference type="Proteomes" id="UP000813385"/>
    </source>
</evidence>
<dbReference type="Pfam" id="PF01042">
    <property type="entry name" value="Ribonuc_L-PSP"/>
    <property type="match status" value="1"/>
</dbReference>